<evidence type="ECO:0000256" key="1">
    <source>
        <dbReference type="SAM" id="MobiDB-lite"/>
    </source>
</evidence>
<gene>
    <name evidence="2" type="ORF">GCM10010430_74020</name>
</gene>
<name>A0ABN3EYL2_9ACTN</name>
<reference evidence="2 3" key="1">
    <citation type="journal article" date="2019" name="Int. J. Syst. Evol. Microbiol.">
        <title>The Global Catalogue of Microorganisms (GCM) 10K type strain sequencing project: providing services to taxonomists for standard genome sequencing and annotation.</title>
        <authorList>
            <consortium name="The Broad Institute Genomics Platform"/>
            <consortium name="The Broad Institute Genome Sequencing Center for Infectious Disease"/>
            <person name="Wu L."/>
            <person name="Ma J."/>
        </authorList>
    </citation>
    <scope>NUCLEOTIDE SEQUENCE [LARGE SCALE GENOMIC DNA]</scope>
    <source>
        <strain evidence="2 3">JCM 7356</strain>
    </source>
</reference>
<accession>A0ABN3EYL2</accession>
<sequence length="109" mass="11249">MGPGGESGSALVPRHVIDGMPGHPSGESVAYQSSTPDVDCPATQHGLPGLRAGLVRLLPPALLAAHGSCSCWQSRVERVVGLVRVPSFTGRLACPARVFRANVLIEQGG</sequence>
<feature type="region of interest" description="Disordered" evidence="1">
    <location>
        <begin position="1"/>
        <end position="37"/>
    </location>
</feature>
<evidence type="ECO:0000313" key="3">
    <source>
        <dbReference type="Proteomes" id="UP001500305"/>
    </source>
</evidence>
<dbReference type="EMBL" id="BAAATR010000057">
    <property type="protein sequence ID" value="GAA2277345.1"/>
    <property type="molecule type" value="Genomic_DNA"/>
</dbReference>
<evidence type="ECO:0000313" key="2">
    <source>
        <dbReference type="EMBL" id="GAA2277345.1"/>
    </source>
</evidence>
<protein>
    <submittedName>
        <fullName evidence="2">Uncharacterized protein</fullName>
    </submittedName>
</protein>
<dbReference type="Proteomes" id="UP001500305">
    <property type="component" value="Unassembled WGS sequence"/>
</dbReference>
<organism evidence="2 3">
    <name type="scientific">Kitasatospora cystarginea</name>
    <dbReference type="NCBI Taxonomy" id="58350"/>
    <lineage>
        <taxon>Bacteria</taxon>
        <taxon>Bacillati</taxon>
        <taxon>Actinomycetota</taxon>
        <taxon>Actinomycetes</taxon>
        <taxon>Kitasatosporales</taxon>
        <taxon>Streptomycetaceae</taxon>
        <taxon>Kitasatospora</taxon>
    </lineage>
</organism>
<proteinExistence type="predicted"/>
<keyword evidence="3" id="KW-1185">Reference proteome</keyword>
<comment type="caution">
    <text evidence="2">The sequence shown here is derived from an EMBL/GenBank/DDBJ whole genome shotgun (WGS) entry which is preliminary data.</text>
</comment>